<name>A0A397GI78_9GLOM</name>
<feature type="compositionally biased region" description="Low complexity" evidence="1">
    <location>
        <begin position="146"/>
        <end position="176"/>
    </location>
</feature>
<evidence type="ECO:0000313" key="3">
    <source>
        <dbReference type="Proteomes" id="UP000266861"/>
    </source>
</evidence>
<accession>A0A397GI78</accession>
<dbReference type="EMBL" id="PQFF01000482">
    <property type="protein sequence ID" value="RHZ47740.1"/>
    <property type="molecule type" value="Genomic_DNA"/>
</dbReference>
<dbReference type="OrthoDB" id="420046at2759"/>
<feature type="region of interest" description="Disordered" evidence="1">
    <location>
        <begin position="96"/>
        <end position="186"/>
    </location>
</feature>
<organism evidence="2 3">
    <name type="scientific">Diversispora epigaea</name>
    <dbReference type="NCBI Taxonomy" id="1348612"/>
    <lineage>
        <taxon>Eukaryota</taxon>
        <taxon>Fungi</taxon>
        <taxon>Fungi incertae sedis</taxon>
        <taxon>Mucoromycota</taxon>
        <taxon>Glomeromycotina</taxon>
        <taxon>Glomeromycetes</taxon>
        <taxon>Diversisporales</taxon>
        <taxon>Diversisporaceae</taxon>
        <taxon>Diversispora</taxon>
    </lineage>
</organism>
<feature type="compositionally biased region" description="Basic and acidic residues" evidence="1">
    <location>
        <begin position="52"/>
        <end position="66"/>
    </location>
</feature>
<gene>
    <name evidence="2" type="ORF">Glove_568g7</name>
</gene>
<feature type="compositionally biased region" description="Low complexity" evidence="1">
    <location>
        <begin position="100"/>
        <end position="109"/>
    </location>
</feature>
<sequence>MHECIEGYPVFLPARSMAQADYMEVLERVKKANSLSQHEKLKELVEIVKQKEKEREEKEREWVEKHQHPRMLLTSSEEDNNKDTIEIKKVGVKIGKKSKSVSNQNKNGNTVAPVIGIDGQRHHPCCPLAPGNHSTQKDHIHNHNHSSSSSSFSSSSSSSSGSSSASSNNVNTNCNGNPGGPRQYPLHTQRADSVMMWLRAVILRPEKSNEVKTNKPMTSNEILNRENNNHFEVKTNGEGNATEFDTK</sequence>
<evidence type="ECO:0000313" key="2">
    <source>
        <dbReference type="EMBL" id="RHZ47740.1"/>
    </source>
</evidence>
<dbReference type="Proteomes" id="UP000266861">
    <property type="component" value="Unassembled WGS sequence"/>
</dbReference>
<keyword evidence="3" id="KW-1185">Reference proteome</keyword>
<feature type="region of interest" description="Disordered" evidence="1">
    <location>
        <begin position="226"/>
        <end position="247"/>
    </location>
</feature>
<reference evidence="2 3" key="1">
    <citation type="submission" date="2018-08" db="EMBL/GenBank/DDBJ databases">
        <title>Genome and evolution of the arbuscular mycorrhizal fungus Diversispora epigaea (formerly Glomus versiforme) and its bacterial endosymbionts.</title>
        <authorList>
            <person name="Sun X."/>
            <person name="Fei Z."/>
            <person name="Harrison M."/>
        </authorList>
    </citation>
    <scope>NUCLEOTIDE SEQUENCE [LARGE SCALE GENOMIC DNA]</scope>
    <source>
        <strain evidence="2 3">IT104</strain>
    </source>
</reference>
<proteinExistence type="predicted"/>
<dbReference type="STRING" id="1348612.A0A397GI78"/>
<protein>
    <submittedName>
        <fullName evidence="2">Uncharacterized protein</fullName>
    </submittedName>
</protein>
<evidence type="ECO:0000256" key="1">
    <source>
        <dbReference type="SAM" id="MobiDB-lite"/>
    </source>
</evidence>
<feature type="region of interest" description="Disordered" evidence="1">
    <location>
        <begin position="52"/>
        <end position="80"/>
    </location>
</feature>
<feature type="compositionally biased region" description="Basic and acidic residues" evidence="1">
    <location>
        <begin position="226"/>
        <end position="235"/>
    </location>
</feature>
<comment type="caution">
    <text evidence="2">The sequence shown here is derived from an EMBL/GenBank/DDBJ whole genome shotgun (WGS) entry which is preliminary data.</text>
</comment>
<dbReference type="AlphaFoldDB" id="A0A397GI78"/>